<proteinExistence type="predicted"/>
<dbReference type="SUPFAM" id="SSF56425">
    <property type="entry name" value="Succinate dehydrogenase/fumarate reductase flavoprotein, catalytic domain"/>
    <property type="match status" value="1"/>
</dbReference>
<dbReference type="PANTHER" id="PTHR43400:SF7">
    <property type="entry name" value="FAD-DEPENDENT OXIDOREDUCTASE 2 FAD BINDING DOMAIN-CONTAINING PROTEIN"/>
    <property type="match status" value="1"/>
</dbReference>
<dbReference type="EMBL" id="QIBX01000020">
    <property type="protein sequence ID" value="RNL38071.1"/>
    <property type="molecule type" value="Genomic_DNA"/>
</dbReference>
<evidence type="ECO:0000313" key="7">
    <source>
        <dbReference type="EMBL" id="RNL38071.1"/>
    </source>
</evidence>
<keyword evidence="8" id="KW-1185">Reference proteome</keyword>
<protein>
    <submittedName>
        <fullName evidence="7">FAD-binding dehydrogenase</fullName>
    </submittedName>
</protein>
<dbReference type="SUPFAM" id="SSF51905">
    <property type="entry name" value="FAD/NAD(P)-binding domain"/>
    <property type="match status" value="1"/>
</dbReference>
<comment type="cofactor">
    <cofactor evidence="1">
        <name>FAD</name>
        <dbReference type="ChEBI" id="CHEBI:57692"/>
    </cofactor>
</comment>
<evidence type="ECO:0000313" key="8">
    <source>
        <dbReference type="Proteomes" id="UP000269591"/>
    </source>
</evidence>
<evidence type="ECO:0000256" key="3">
    <source>
        <dbReference type="ARBA" id="ARBA00022827"/>
    </source>
</evidence>
<name>A0A3N0AT60_9ACTN</name>
<evidence type="ECO:0000259" key="6">
    <source>
        <dbReference type="Pfam" id="PF00890"/>
    </source>
</evidence>
<dbReference type="Proteomes" id="UP000269591">
    <property type="component" value="Unassembled WGS sequence"/>
</dbReference>
<dbReference type="AlphaFoldDB" id="A0A3N0AT60"/>
<evidence type="ECO:0000256" key="1">
    <source>
        <dbReference type="ARBA" id="ARBA00001974"/>
    </source>
</evidence>
<dbReference type="Pfam" id="PF00890">
    <property type="entry name" value="FAD_binding_2"/>
    <property type="match status" value="1"/>
</dbReference>
<dbReference type="InterPro" id="IPR050315">
    <property type="entry name" value="FAD-oxidoreductase_2"/>
</dbReference>
<dbReference type="Gene3D" id="3.90.700.10">
    <property type="entry name" value="Succinate dehydrogenase/fumarate reductase flavoprotein, catalytic domain"/>
    <property type="match status" value="1"/>
</dbReference>
<feature type="region of interest" description="Disordered" evidence="5">
    <location>
        <begin position="1"/>
        <end position="25"/>
    </location>
</feature>
<reference evidence="8" key="1">
    <citation type="submission" date="2018-05" db="EMBL/GenBank/DDBJ databases">
        <title>Genome Sequencing of selected type strains of the family Eggerthellaceae.</title>
        <authorList>
            <person name="Danylec N."/>
            <person name="Stoll D.A."/>
            <person name="Doetsch A."/>
            <person name="Huch M."/>
        </authorList>
    </citation>
    <scope>NUCLEOTIDE SEQUENCE [LARGE SCALE GENOMIC DNA]</scope>
    <source>
        <strain evidence="8">DSM 24851</strain>
    </source>
</reference>
<sequence>MTTPRPPPARSAQTRRPAAPSLTNRVSWTPQPDRYPYAPQCCNRHPCFYPIRQFHYSSSISSYETYDAPFFFFPSNGTKTSTCPKPYVFLSASRLTCQLETAKGIRMSTPISRRSFLSGAVLAGVGAAGVTLAGCSPSPTKEALDTTGDIDARENGQLPSVEQSQISQTVEVDVAVIGLGIAGVAALRSAAEHGLKVIGIERCATPSSRSCTFAYFNTDRARSMNIADVPPAEIANEIMIQGSHYPNMGILVDFARHCGEAVDWYCDAYNPNMVWTDDFAAIPADENELYAMSCTYYTKSPFLESAYEEGRDHEKIFMAAVDFASQTEFSHQPILEANVAAAEKAGAQTVFNSRACQLVYDGTAVTGVIVHNLVEDTYTQYNTSKGVVLATGGYTHNDELMKEYLPHIWSDIDYYTLAYPHTDANGDFADTGDGLLMGRSIGAKVENAPHVPMAHSTLTSILGVDAFLQLNANGERYINEDLSIDHFTINMMSQPKKTIYQFFDGNWQEQMGAMQAGLGAYTTLLMPDAAETIDEWTTAHGDTLEELVAQLDVDKDVQTSMLASFKRYNELCEKGIDEDFGKTPERMFKLETPPFYAVRFTPQDENPAVDKLRLLVTMSGLHTTRQSQCLDEQDDPIRGLYAIGNTQGGRFGVTYPVTLAGASHSIALTAGYLIGETLAAL</sequence>
<evidence type="ECO:0000256" key="5">
    <source>
        <dbReference type="SAM" id="MobiDB-lite"/>
    </source>
</evidence>
<dbReference type="InterPro" id="IPR036188">
    <property type="entry name" value="FAD/NAD-bd_sf"/>
</dbReference>
<feature type="domain" description="FAD-dependent oxidoreductase 2 FAD-binding" evidence="6">
    <location>
        <begin position="173"/>
        <end position="656"/>
    </location>
</feature>
<dbReference type="Gene3D" id="3.50.50.60">
    <property type="entry name" value="FAD/NAD(P)-binding domain"/>
    <property type="match status" value="1"/>
</dbReference>
<accession>A0A3N0AT60</accession>
<dbReference type="InterPro" id="IPR027477">
    <property type="entry name" value="Succ_DH/fumarate_Rdtase_cat_sf"/>
</dbReference>
<keyword evidence="2" id="KW-0285">Flavoprotein</keyword>
<evidence type="ECO:0000256" key="4">
    <source>
        <dbReference type="ARBA" id="ARBA00023002"/>
    </source>
</evidence>
<dbReference type="InterPro" id="IPR003953">
    <property type="entry name" value="FAD-dep_OxRdtase_2_FAD-bd"/>
</dbReference>
<organism evidence="7 8">
    <name type="scientific">Slackia equolifaciens</name>
    <dbReference type="NCBI Taxonomy" id="498718"/>
    <lineage>
        <taxon>Bacteria</taxon>
        <taxon>Bacillati</taxon>
        <taxon>Actinomycetota</taxon>
        <taxon>Coriobacteriia</taxon>
        <taxon>Eggerthellales</taxon>
        <taxon>Eggerthellaceae</taxon>
        <taxon>Slackia</taxon>
    </lineage>
</organism>
<dbReference type="PANTHER" id="PTHR43400">
    <property type="entry name" value="FUMARATE REDUCTASE"/>
    <property type="match status" value="1"/>
</dbReference>
<comment type="caution">
    <text evidence="7">The sequence shown here is derived from an EMBL/GenBank/DDBJ whole genome shotgun (WGS) entry which is preliminary data.</text>
</comment>
<gene>
    <name evidence="7" type="ORF">DMP06_09785</name>
</gene>
<dbReference type="GO" id="GO:0033765">
    <property type="term" value="F:steroid dehydrogenase activity, acting on the CH-CH group of donors"/>
    <property type="evidence" value="ECO:0007669"/>
    <property type="project" value="UniProtKB-ARBA"/>
</dbReference>
<evidence type="ECO:0000256" key="2">
    <source>
        <dbReference type="ARBA" id="ARBA00022630"/>
    </source>
</evidence>
<keyword evidence="3" id="KW-0274">FAD</keyword>
<keyword evidence="4" id="KW-0560">Oxidoreductase</keyword>